<keyword evidence="1" id="KW-1133">Transmembrane helix</keyword>
<dbReference type="EMBL" id="JH000168">
    <property type="protein sequence ID" value="EGV94160.1"/>
    <property type="molecule type" value="Genomic_DNA"/>
</dbReference>
<sequence length="71" mass="7847">MALSPSVSFPYLDFFLSFFPETGILCVIVLELTLYTKLVFNSLRSACLCLLSAGIKSVHYHCPALLGFLKS</sequence>
<keyword evidence="1" id="KW-0812">Transmembrane</keyword>
<protein>
    <submittedName>
        <fullName evidence="2">Uncharacterized protein</fullName>
    </submittedName>
</protein>
<organism evidence="2 3">
    <name type="scientific">Cricetulus griseus</name>
    <name type="common">Chinese hamster</name>
    <name type="synonym">Cricetulus barabensis griseus</name>
    <dbReference type="NCBI Taxonomy" id="10029"/>
    <lineage>
        <taxon>Eukaryota</taxon>
        <taxon>Metazoa</taxon>
        <taxon>Chordata</taxon>
        <taxon>Craniata</taxon>
        <taxon>Vertebrata</taxon>
        <taxon>Euteleostomi</taxon>
        <taxon>Mammalia</taxon>
        <taxon>Eutheria</taxon>
        <taxon>Euarchontoglires</taxon>
        <taxon>Glires</taxon>
        <taxon>Rodentia</taxon>
        <taxon>Myomorpha</taxon>
        <taxon>Muroidea</taxon>
        <taxon>Cricetidae</taxon>
        <taxon>Cricetinae</taxon>
        <taxon>Cricetulus</taxon>
    </lineage>
</organism>
<accession>G3H5Z1</accession>
<evidence type="ECO:0000256" key="1">
    <source>
        <dbReference type="SAM" id="Phobius"/>
    </source>
</evidence>
<dbReference type="Proteomes" id="UP000001075">
    <property type="component" value="Unassembled WGS sequence"/>
</dbReference>
<feature type="transmembrane region" description="Helical" evidence="1">
    <location>
        <begin position="14"/>
        <end position="35"/>
    </location>
</feature>
<keyword evidence="1" id="KW-0472">Membrane</keyword>
<dbReference type="AlphaFoldDB" id="G3H5Z1"/>
<evidence type="ECO:0000313" key="2">
    <source>
        <dbReference type="EMBL" id="EGV94160.1"/>
    </source>
</evidence>
<name>G3H5Z1_CRIGR</name>
<dbReference type="InParanoid" id="G3H5Z1"/>
<reference evidence="3" key="1">
    <citation type="journal article" date="2011" name="Nat. Biotechnol.">
        <title>The genomic sequence of the Chinese hamster ovary (CHO)-K1 cell line.</title>
        <authorList>
            <person name="Xu X."/>
            <person name="Nagarajan H."/>
            <person name="Lewis N.E."/>
            <person name="Pan S."/>
            <person name="Cai Z."/>
            <person name="Liu X."/>
            <person name="Chen W."/>
            <person name="Xie M."/>
            <person name="Wang W."/>
            <person name="Hammond S."/>
            <person name="Andersen M.R."/>
            <person name="Neff N."/>
            <person name="Passarelli B."/>
            <person name="Koh W."/>
            <person name="Fan H.C."/>
            <person name="Wang J."/>
            <person name="Gui Y."/>
            <person name="Lee K.H."/>
            <person name="Betenbaugh M.J."/>
            <person name="Quake S.R."/>
            <person name="Famili I."/>
            <person name="Palsson B.O."/>
            <person name="Wang J."/>
        </authorList>
    </citation>
    <scope>NUCLEOTIDE SEQUENCE [LARGE SCALE GENOMIC DNA]</scope>
    <source>
        <strain evidence="3">CHO K1 cell line</strain>
    </source>
</reference>
<gene>
    <name evidence="2" type="ORF">I79_005740</name>
</gene>
<proteinExistence type="predicted"/>
<evidence type="ECO:0000313" key="3">
    <source>
        <dbReference type="Proteomes" id="UP000001075"/>
    </source>
</evidence>